<dbReference type="EnsemblMetazoa" id="Aqu2.1.44622_001">
    <property type="protein sequence ID" value="Aqu2.1.44622_001"/>
    <property type="gene ID" value="Aqu2.1.44622"/>
</dbReference>
<accession>A0A1X7VWB1</accession>
<feature type="compositionally biased region" description="Basic and acidic residues" evidence="1">
    <location>
        <begin position="1"/>
        <end position="10"/>
    </location>
</feature>
<dbReference type="AlphaFoldDB" id="A0A1X7VWB1"/>
<evidence type="ECO:0000256" key="1">
    <source>
        <dbReference type="SAM" id="MobiDB-lite"/>
    </source>
</evidence>
<reference evidence="2" key="1">
    <citation type="submission" date="2017-05" db="UniProtKB">
        <authorList>
            <consortium name="EnsemblMetazoa"/>
        </authorList>
    </citation>
    <scope>IDENTIFICATION</scope>
</reference>
<proteinExistence type="predicted"/>
<organism evidence="2">
    <name type="scientific">Amphimedon queenslandica</name>
    <name type="common">Sponge</name>
    <dbReference type="NCBI Taxonomy" id="400682"/>
    <lineage>
        <taxon>Eukaryota</taxon>
        <taxon>Metazoa</taxon>
        <taxon>Porifera</taxon>
        <taxon>Demospongiae</taxon>
        <taxon>Heteroscleromorpha</taxon>
        <taxon>Haplosclerida</taxon>
        <taxon>Niphatidae</taxon>
        <taxon>Amphimedon</taxon>
    </lineage>
</organism>
<evidence type="ECO:0000313" key="2">
    <source>
        <dbReference type="EnsemblMetazoa" id="Aqu2.1.44622_001"/>
    </source>
</evidence>
<protein>
    <submittedName>
        <fullName evidence="2">Uncharacterized protein</fullName>
    </submittedName>
</protein>
<sequence>MWAEERREQALMRGAKPPYPKKAKVSSPGLGLRQSRAEERMLQIGINPLDFLFTSVVDFGFFRNGLLKKREYALFVIN</sequence>
<feature type="region of interest" description="Disordered" evidence="1">
    <location>
        <begin position="1"/>
        <end position="30"/>
    </location>
</feature>
<name>A0A1X7VWB1_AMPQE</name>
<dbReference type="InParanoid" id="A0A1X7VWB1"/>